<dbReference type="InterPro" id="IPR036770">
    <property type="entry name" value="Ankyrin_rpt-contain_sf"/>
</dbReference>
<keyword evidence="1" id="KW-0040">ANK repeat</keyword>
<dbReference type="Proteomes" id="UP000030341">
    <property type="component" value="Chromosome 1"/>
</dbReference>
<dbReference type="PROSITE" id="PS50088">
    <property type="entry name" value="ANK_REPEAT"/>
    <property type="match status" value="1"/>
</dbReference>
<evidence type="ECO:0000313" key="3">
    <source>
        <dbReference type="EMBL" id="AIY66340.1"/>
    </source>
</evidence>
<feature type="repeat" description="ANK" evidence="1">
    <location>
        <begin position="282"/>
        <end position="314"/>
    </location>
</feature>
<dbReference type="Gene3D" id="1.25.40.20">
    <property type="entry name" value="Ankyrin repeat-containing domain"/>
    <property type="match status" value="1"/>
</dbReference>
<evidence type="ECO:0000256" key="1">
    <source>
        <dbReference type="PROSITE-ProRule" id="PRU00023"/>
    </source>
</evidence>
<dbReference type="STRING" id="1348114.OM33_09515"/>
<dbReference type="SUPFAM" id="SSF48403">
    <property type="entry name" value="Ankyrin repeat"/>
    <property type="match status" value="1"/>
</dbReference>
<dbReference type="KEGG" id="pseo:OM33_09515"/>
<dbReference type="AlphaFoldDB" id="A0A0A7EI21"/>
<name>A0A0A7EI21_9GAMM</name>
<keyword evidence="2" id="KW-0472">Membrane</keyword>
<accession>A0A0A7EI21</accession>
<proteinExistence type="predicted"/>
<organism evidence="3 4">
    <name type="scientific">Pseudoalteromonas piratica</name>
    <dbReference type="NCBI Taxonomy" id="1348114"/>
    <lineage>
        <taxon>Bacteria</taxon>
        <taxon>Pseudomonadati</taxon>
        <taxon>Pseudomonadota</taxon>
        <taxon>Gammaproteobacteria</taxon>
        <taxon>Alteromonadales</taxon>
        <taxon>Pseudoalteromonadaceae</taxon>
        <taxon>Pseudoalteromonas</taxon>
    </lineage>
</organism>
<dbReference type="HOGENOM" id="CLU_605293_0_0_6"/>
<gene>
    <name evidence="3" type="ORF">OM33_09515</name>
</gene>
<dbReference type="EMBL" id="CP009888">
    <property type="protein sequence ID" value="AIY66340.1"/>
    <property type="molecule type" value="Genomic_DNA"/>
</dbReference>
<dbReference type="RefSeq" id="WP_038643215.1">
    <property type="nucleotide sequence ID" value="NZ_CP009888.1"/>
</dbReference>
<feature type="transmembrane region" description="Helical" evidence="2">
    <location>
        <begin position="352"/>
        <end position="373"/>
    </location>
</feature>
<feature type="transmembrane region" description="Helical" evidence="2">
    <location>
        <begin position="423"/>
        <end position="444"/>
    </location>
</feature>
<evidence type="ECO:0000313" key="4">
    <source>
        <dbReference type="Proteomes" id="UP000030341"/>
    </source>
</evidence>
<protein>
    <submittedName>
        <fullName evidence="3">Uncharacterized protein</fullName>
    </submittedName>
</protein>
<dbReference type="InterPro" id="IPR002110">
    <property type="entry name" value="Ankyrin_rpt"/>
</dbReference>
<reference evidence="3 4" key="1">
    <citation type="submission" date="2014-11" db="EMBL/GenBank/DDBJ databases">
        <title>Complete Genome Sequence of Pseudoalteromonas sp. Strain OCN003 Isolated from Kaneohe Bay, Oahu, Hawaii.</title>
        <authorList>
            <person name="Beurmann S."/>
            <person name="Videau P."/>
            <person name="Ushijima B."/>
            <person name="Smith A.M."/>
            <person name="Aeby G.S."/>
            <person name="Callahan S.M."/>
            <person name="Belcaid M."/>
        </authorList>
    </citation>
    <scope>NUCLEOTIDE SEQUENCE [LARGE SCALE GENOMIC DNA]</scope>
    <source>
        <strain evidence="3 4">OCN003</strain>
    </source>
</reference>
<dbReference type="eggNOG" id="ENOG502Z87K">
    <property type="taxonomic scope" value="Bacteria"/>
</dbReference>
<keyword evidence="4" id="KW-1185">Reference proteome</keyword>
<feature type="transmembrane region" description="Helical" evidence="2">
    <location>
        <begin position="385"/>
        <end position="403"/>
    </location>
</feature>
<evidence type="ECO:0000256" key="2">
    <source>
        <dbReference type="SAM" id="Phobius"/>
    </source>
</evidence>
<keyword evidence="2" id="KW-0812">Transmembrane</keyword>
<sequence>MSLERVLVWPEAYPLLLKGLLEQNGAFILDALEAWPKCEVTKDAQGISTSVLPPIYYLLWLKPAEPFEQCFYQHIFEYDDTAQQYIESALQHLQQQLGGKEATSELLLSRIDQYASIGQQVSIPNELSLTALCMHLRVFKLFQQFLSLGMPLKHDDVLAIWADPDFRDVALPFIKSNLHDDPAQLAEQIAEKLRQGEDFFDLLLALSDDEVDNRLLERALLSHISQSDAKQSLCMRFIEQGAKGQITDEDGLTALIWSAKQGFANVFDALLTKERAGECDLKGNNLLHFAVRARSLDIISKALNGGVNYQQKDAEGLSPYRLAVTLELHEVVKHFEHKFGIKELSEEGKLKLIQMVHLLHALVCFMFPLQLFLIFSDSISIKTEISIVSTLVSLGAFAYALSLKRSNLYPNIKHPFALTLIRFLSPVCLILTLLLLLVILTTVLS</sequence>
<keyword evidence="2" id="KW-1133">Transmembrane helix</keyword>
<dbReference type="Pfam" id="PF12796">
    <property type="entry name" value="Ank_2"/>
    <property type="match status" value="1"/>
</dbReference>